<dbReference type="GO" id="GO:0006508">
    <property type="term" value="P:proteolysis"/>
    <property type="evidence" value="ECO:0007669"/>
    <property type="project" value="UniProtKB-KW"/>
</dbReference>
<dbReference type="PANTHER" id="PTHR42837">
    <property type="entry name" value="REGULATOR OF SIGMA-E PROTEASE RSEP"/>
    <property type="match status" value="1"/>
</dbReference>
<dbReference type="Gene3D" id="2.30.42.10">
    <property type="match status" value="1"/>
</dbReference>
<evidence type="ECO:0000256" key="3">
    <source>
        <dbReference type="ARBA" id="ARBA00007931"/>
    </source>
</evidence>
<comment type="caution">
    <text evidence="14">The sequence shown here is derived from an EMBL/GenBank/DDBJ whole genome shotgun (WGS) entry which is preliminary data.</text>
</comment>
<dbReference type="GO" id="GO:0004222">
    <property type="term" value="F:metalloendopeptidase activity"/>
    <property type="evidence" value="ECO:0007669"/>
    <property type="project" value="InterPro"/>
</dbReference>
<keyword evidence="15" id="KW-1185">Reference proteome</keyword>
<keyword evidence="11" id="KW-0479">Metal-binding</keyword>
<dbReference type="EC" id="3.4.24.-" evidence="11"/>
<keyword evidence="10 11" id="KW-0472">Membrane</keyword>
<feature type="domain" description="PDZ" evidence="12">
    <location>
        <begin position="113"/>
        <end position="191"/>
    </location>
</feature>
<feature type="transmembrane region" description="Helical" evidence="11">
    <location>
        <begin position="323"/>
        <end position="344"/>
    </location>
</feature>
<evidence type="ECO:0000256" key="5">
    <source>
        <dbReference type="ARBA" id="ARBA00022692"/>
    </source>
</evidence>
<evidence type="ECO:0000256" key="7">
    <source>
        <dbReference type="ARBA" id="ARBA00022833"/>
    </source>
</evidence>
<dbReference type="InterPro" id="IPR004387">
    <property type="entry name" value="Pept_M50_Zn"/>
</dbReference>
<evidence type="ECO:0000313" key="14">
    <source>
        <dbReference type="EMBL" id="PXX77604.1"/>
    </source>
</evidence>
<evidence type="ECO:0000259" key="12">
    <source>
        <dbReference type="SMART" id="SM00228"/>
    </source>
</evidence>
<sequence length="351" mass="38436">MQFLFNFIMFILLLMVIVVVHEFGHLITAKHFNVYCSEFSIGMGPALYQNKNNETVFSIRALPLGGYVQMAGEEGTDTTGIPYERTIKGIKTWQQVVVMAAGAFMNVVLAWVIFVGIVMARGSVAGPALPVLSGIIENSPAEKVGLQPGDEIVKVTLNDGTSFIPETFDDIIARTQQNPQDRIILTVSRAGQIKDYMITPELQRDGTTYLIGIQASSSVIEIQWYEAFKYGTMAMGSSMMQIISALGNLVRGVGLEDMSGPVGIFQATSQITQSGATAFMTWLGLLSLNIGIFNLLPLPILDGGRIVIVLLEKLIGKKLSEKWETIIMMIGVALVVGLMVFVTWNDILRLF</sequence>
<dbReference type="Proteomes" id="UP001276902">
    <property type="component" value="Unassembled WGS sequence"/>
</dbReference>
<dbReference type="NCBIfam" id="TIGR00054">
    <property type="entry name" value="RIP metalloprotease RseP"/>
    <property type="match status" value="1"/>
</dbReference>
<evidence type="ECO:0000256" key="10">
    <source>
        <dbReference type="ARBA" id="ARBA00023136"/>
    </source>
</evidence>
<evidence type="ECO:0000256" key="2">
    <source>
        <dbReference type="ARBA" id="ARBA00004141"/>
    </source>
</evidence>
<dbReference type="CDD" id="cd23081">
    <property type="entry name" value="cpPDZ_EcRseP-like"/>
    <property type="match status" value="1"/>
</dbReference>
<feature type="transmembrane region" description="Helical" evidence="11">
    <location>
        <begin position="290"/>
        <end position="311"/>
    </location>
</feature>
<reference evidence="14 15" key="1">
    <citation type="submission" date="2018-05" db="EMBL/GenBank/DDBJ databases">
        <title>Genomic Encyclopedia of Type Strains, Phase IV (KMG-IV): sequencing the most valuable type-strain genomes for metagenomic binning, comparative biology and taxonomic classification.</title>
        <authorList>
            <person name="Goeker M."/>
        </authorList>
    </citation>
    <scope>NUCLEOTIDE SEQUENCE [LARGE SCALE GENOMIC DNA]</scope>
    <source>
        <strain evidence="14 15">JC118</strain>
    </source>
</reference>
<dbReference type="Pfam" id="PF02163">
    <property type="entry name" value="Peptidase_M50"/>
    <property type="match status" value="1"/>
</dbReference>
<evidence type="ECO:0000256" key="4">
    <source>
        <dbReference type="ARBA" id="ARBA00022670"/>
    </source>
</evidence>
<evidence type="ECO:0000256" key="9">
    <source>
        <dbReference type="ARBA" id="ARBA00023049"/>
    </source>
</evidence>
<reference evidence="13" key="2">
    <citation type="submission" date="2022-03" db="EMBL/GenBank/DDBJ databases">
        <title>First case of bacteraemia caused by Dielma fastidiosa in a patient hospitalised with diverticulitis.</title>
        <authorList>
            <person name="Forman-Ankjaer B."/>
            <person name="Hvid-Jensen F."/>
            <person name="Kobel C.M."/>
            <person name="Greve T."/>
        </authorList>
    </citation>
    <scope>NUCLEOTIDE SEQUENCE</scope>
    <source>
        <strain evidence="13">AUH_DF_2021</strain>
    </source>
</reference>
<dbReference type="InterPro" id="IPR036034">
    <property type="entry name" value="PDZ_sf"/>
</dbReference>
<dbReference type="GO" id="GO:0016020">
    <property type="term" value="C:membrane"/>
    <property type="evidence" value="ECO:0007669"/>
    <property type="project" value="UniProtKB-SubCell"/>
</dbReference>
<dbReference type="InterPro" id="IPR041489">
    <property type="entry name" value="PDZ_6"/>
</dbReference>
<keyword evidence="8 11" id="KW-1133">Transmembrane helix</keyword>
<dbReference type="InterPro" id="IPR008915">
    <property type="entry name" value="Peptidase_M50"/>
</dbReference>
<proteinExistence type="inferred from homology"/>
<evidence type="ECO:0000256" key="1">
    <source>
        <dbReference type="ARBA" id="ARBA00001947"/>
    </source>
</evidence>
<dbReference type="GO" id="GO:0046872">
    <property type="term" value="F:metal ion binding"/>
    <property type="evidence" value="ECO:0007669"/>
    <property type="project" value="UniProtKB-KW"/>
</dbReference>
<dbReference type="SMART" id="SM00228">
    <property type="entry name" value="PDZ"/>
    <property type="match status" value="1"/>
</dbReference>
<dbReference type="Pfam" id="PF17820">
    <property type="entry name" value="PDZ_6"/>
    <property type="match status" value="1"/>
</dbReference>
<evidence type="ECO:0000256" key="8">
    <source>
        <dbReference type="ARBA" id="ARBA00022989"/>
    </source>
</evidence>
<protein>
    <recommendedName>
        <fullName evidence="11">Zinc metalloprotease</fullName>
        <ecNumber evidence="11">3.4.24.-</ecNumber>
    </recommendedName>
</protein>
<keyword evidence="7 11" id="KW-0862">Zinc</keyword>
<comment type="cofactor">
    <cofactor evidence="1 11">
        <name>Zn(2+)</name>
        <dbReference type="ChEBI" id="CHEBI:29105"/>
    </cofactor>
</comment>
<keyword evidence="4 14" id="KW-0645">Protease</keyword>
<dbReference type="CDD" id="cd06163">
    <property type="entry name" value="S2P-M50_PDZ_RseP-like"/>
    <property type="match status" value="1"/>
</dbReference>
<dbReference type="STRING" id="1034346.GCA_000313565_01436"/>
<name>A0A2V2F1N9_9FIRM</name>
<evidence type="ECO:0000256" key="11">
    <source>
        <dbReference type="RuleBase" id="RU362031"/>
    </source>
</evidence>
<dbReference type="SUPFAM" id="SSF50156">
    <property type="entry name" value="PDZ domain-like"/>
    <property type="match status" value="1"/>
</dbReference>
<comment type="similarity">
    <text evidence="3 11">Belongs to the peptidase M50B family.</text>
</comment>
<evidence type="ECO:0000256" key="6">
    <source>
        <dbReference type="ARBA" id="ARBA00022801"/>
    </source>
</evidence>
<dbReference type="Proteomes" id="UP000247612">
    <property type="component" value="Unassembled WGS sequence"/>
</dbReference>
<dbReference type="EMBL" id="QJKH01000010">
    <property type="protein sequence ID" value="PXX77604.1"/>
    <property type="molecule type" value="Genomic_DNA"/>
</dbReference>
<evidence type="ECO:0000313" key="13">
    <source>
        <dbReference type="EMBL" id="MDY5167879.1"/>
    </source>
</evidence>
<keyword evidence="6 11" id="KW-0378">Hydrolase</keyword>
<dbReference type="PANTHER" id="PTHR42837:SF2">
    <property type="entry name" value="MEMBRANE METALLOPROTEASE ARASP2, CHLOROPLASTIC-RELATED"/>
    <property type="match status" value="1"/>
</dbReference>
<accession>A0A2V2F1N9</accession>
<dbReference type="GeneID" id="94439378"/>
<dbReference type="OrthoDB" id="9782003at2"/>
<gene>
    <name evidence="13" type="primary">rseP</name>
    <name evidence="14" type="ORF">DES51_110158</name>
    <name evidence="13" type="ORF">MQE39_07100</name>
</gene>
<dbReference type="InterPro" id="IPR001478">
    <property type="entry name" value="PDZ"/>
</dbReference>
<dbReference type="AlphaFoldDB" id="A0A2V2F1N9"/>
<evidence type="ECO:0000313" key="15">
    <source>
        <dbReference type="Proteomes" id="UP000247612"/>
    </source>
</evidence>
<feature type="transmembrane region" description="Helical" evidence="11">
    <location>
        <begin position="96"/>
        <end position="120"/>
    </location>
</feature>
<keyword evidence="9 11" id="KW-0482">Metalloprotease</keyword>
<comment type="subcellular location">
    <subcellularLocation>
        <location evidence="2">Membrane</location>
        <topology evidence="2">Multi-pass membrane protein</topology>
    </subcellularLocation>
</comment>
<organism evidence="14 15">
    <name type="scientific">Dielma fastidiosa</name>
    <dbReference type="NCBI Taxonomy" id="1034346"/>
    <lineage>
        <taxon>Bacteria</taxon>
        <taxon>Bacillati</taxon>
        <taxon>Bacillota</taxon>
        <taxon>Erysipelotrichia</taxon>
        <taxon>Erysipelotrichales</taxon>
        <taxon>Erysipelotrichaceae</taxon>
        <taxon>Dielma</taxon>
    </lineage>
</organism>
<feature type="transmembrane region" description="Helical" evidence="11">
    <location>
        <begin position="6"/>
        <end position="24"/>
    </location>
</feature>
<dbReference type="RefSeq" id="WP_022937739.1">
    <property type="nucleotide sequence ID" value="NZ_BAABZA010000001.1"/>
</dbReference>
<keyword evidence="5 11" id="KW-0812">Transmembrane</keyword>
<dbReference type="EMBL" id="JALDAW010000011">
    <property type="protein sequence ID" value="MDY5167879.1"/>
    <property type="molecule type" value="Genomic_DNA"/>
</dbReference>